<feature type="region of interest" description="Disordered" evidence="1">
    <location>
        <begin position="1"/>
        <end position="54"/>
    </location>
</feature>
<dbReference type="KEGG" id="kdj:28970953"/>
<dbReference type="Proteomes" id="UP000078595">
    <property type="component" value="Chromosome 11"/>
</dbReference>
<dbReference type="GO" id="GO:0006355">
    <property type="term" value="P:regulation of DNA-templated transcription"/>
    <property type="evidence" value="ECO:0007669"/>
    <property type="project" value="TreeGrafter"/>
</dbReference>
<dbReference type="PANTHER" id="PTHR11289:SF0">
    <property type="entry name" value="BREAST CANCER TYPE 2 SUSCEPTIBILITY PROTEIN"/>
    <property type="match status" value="1"/>
</dbReference>
<reference evidence="4" key="1">
    <citation type="submission" date="2013-07" db="EMBL/GenBank/DDBJ databases">
        <title>The Genome Sequence of Cryptococcus dejecticola CBS10117.</title>
        <authorList>
            <consortium name="The Broad Institute Genome Sequencing Platform"/>
            <person name="Cuomo C."/>
            <person name="Litvintseva A."/>
            <person name="Chen Y."/>
            <person name="Heitman J."/>
            <person name="Sun S."/>
            <person name="Springer D."/>
            <person name="Dromer F."/>
            <person name="Young S.K."/>
            <person name="Zeng Q."/>
            <person name="Gargeya S."/>
            <person name="Fitzgerald M."/>
            <person name="Abouelleil A."/>
            <person name="Alvarado L."/>
            <person name="Berlin A.M."/>
            <person name="Chapman S.B."/>
            <person name="Dewar J."/>
            <person name="Goldberg J."/>
            <person name="Griggs A."/>
            <person name="Gujja S."/>
            <person name="Hansen M."/>
            <person name="Howarth C."/>
            <person name="Imamovic A."/>
            <person name="Larimer J."/>
            <person name="McCowan C."/>
            <person name="Murphy C."/>
            <person name="Pearson M."/>
            <person name="Priest M."/>
            <person name="Roberts A."/>
            <person name="Saif S."/>
            <person name="Shea T."/>
            <person name="Sykes S."/>
            <person name="Wortman J."/>
            <person name="Nusbaum C."/>
            <person name="Birren B."/>
        </authorList>
    </citation>
    <scope>NUCLEOTIDE SEQUENCE [LARGE SCALE GENOMIC DNA]</scope>
    <source>
        <strain evidence="4">CBS 10117</strain>
    </source>
</reference>
<evidence type="ECO:0000313" key="5">
    <source>
        <dbReference type="EMBL" id="WWC65798.1"/>
    </source>
</evidence>
<dbReference type="InterPro" id="IPR015187">
    <property type="entry name" value="BRCA2_OB_1"/>
</dbReference>
<evidence type="ECO:0000259" key="2">
    <source>
        <dbReference type="Pfam" id="PF09103"/>
    </source>
</evidence>
<feature type="region of interest" description="Disordered" evidence="1">
    <location>
        <begin position="321"/>
        <end position="380"/>
    </location>
</feature>
<feature type="region of interest" description="Disordered" evidence="1">
    <location>
        <begin position="462"/>
        <end position="481"/>
    </location>
</feature>
<dbReference type="InterPro" id="IPR015525">
    <property type="entry name" value="BRCA2"/>
</dbReference>
<feature type="compositionally biased region" description="Polar residues" evidence="1">
    <location>
        <begin position="239"/>
        <end position="251"/>
    </location>
</feature>
<evidence type="ECO:0000256" key="1">
    <source>
        <dbReference type="SAM" id="MobiDB-lite"/>
    </source>
</evidence>
<dbReference type="EMBL" id="KI894035">
    <property type="protein sequence ID" value="OBR82494.1"/>
    <property type="molecule type" value="Genomic_DNA"/>
</dbReference>
<dbReference type="VEuPathDB" id="FungiDB:I303_07254"/>
<accession>A0A1A5ZXG1</accession>
<evidence type="ECO:0008006" key="7">
    <source>
        <dbReference type="Google" id="ProtNLM"/>
    </source>
</evidence>
<dbReference type="GeneID" id="28970953"/>
<feature type="region of interest" description="Disordered" evidence="1">
    <location>
        <begin position="134"/>
        <end position="175"/>
    </location>
</feature>
<evidence type="ECO:0000313" key="6">
    <source>
        <dbReference type="Proteomes" id="UP000078595"/>
    </source>
</evidence>
<reference evidence="5" key="3">
    <citation type="submission" date="2024-02" db="EMBL/GenBank/DDBJ databases">
        <title>Comparative genomics of Cryptococcus and Kwoniella reveals pathogenesis evolution and contrasting modes of karyotype evolution via chromosome fusion or intercentromeric recombination.</title>
        <authorList>
            <person name="Coelho M.A."/>
            <person name="David-Palma M."/>
            <person name="Shea T."/>
            <person name="Bowers K."/>
            <person name="McGinley-Smith S."/>
            <person name="Mohammad A.W."/>
            <person name="Gnirke A."/>
            <person name="Yurkov A.M."/>
            <person name="Nowrousian M."/>
            <person name="Sun S."/>
            <person name="Cuomo C.A."/>
            <person name="Heitman J."/>
        </authorList>
    </citation>
    <scope>NUCLEOTIDE SEQUENCE</scope>
    <source>
        <strain evidence="5">CBS 10117</strain>
    </source>
</reference>
<evidence type="ECO:0000313" key="4">
    <source>
        <dbReference type="EMBL" id="OBR82494.1"/>
    </source>
</evidence>
<feature type="compositionally biased region" description="Low complexity" evidence="1">
    <location>
        <begin position="15"/>
        <end position="29"/>
    </location>
</feature>
<dbReference type="EMBL" id="CP144540">
    <property type="protein sequence ID" value="WWC65798.1"/>
    <property type="molecule type" value="Genomic_DNA"/>
</dbReference>
<feature type="compositionally biased region" description="Low complexity" evidence="1">
    <location>
        <begin position="43"/>
        <end position="53"/>
    </location>
</feature>
<feature type="region of interest" description="Disordered" evidence="1">
    <location>
        <begin position="73"/>
        <end position="96"/>
    </location>
</feature>
<dbReference type="Pfam" id="PF09103">
    <property type="entry name" value="BRCA-2_OB1"/>
    <property type="match status" value="1"/>
</dbReference>
<name>A0A1A5ZXG1_9TREE</name>
<dbReference type="GO" id="GO:0000724">
    <property type="term" value="P:double-strand break repair via homologous recombination"/>
    <property type="evidence" value="ECO:0007669"/>
    <property type="project" value="InterPro"/>
</dbReference>
<gene>
    <name evidence="4" type="ORF">I303_07254</name>
    <name evidence="5" type="ORF">I303_108420</name>
</gene>
<organism evidence="4">
    <name type="scientific">Kwoniella dejecticola CBS 10117</name>
    <dbReference type="NCBI Taxonomy" id="1296121"/>
    <lineage>
        <taxon>Eukaryota</taxon>
        <taxon>Fungi</taxon>
        <taxon>Dikarya</taxon>
        <taxon>Basidiomycota</taxon>
        <taxon>Agaricomycotina</taxon>
        <taxon>Tremellomycetes</taxon>
        <taxon>Tremellales</taxon>
        <taxon>Cryptococcaceae</taxon>
        <taxon>Kwoniella</taxon>
    </lineage>
</organism>
<dbReference type="SUPFAM" id="SSF81872">
    <property type="entry name" value="BRCA2 helical domain"/>
    <property type="match status" value="1"/>
</dbReference>
<dbReference type="Pfam" id="PF09169">
    <property type="entry name" value="BRCA-2_helical"/>
    <property type="match status" value="1"/>
</dbReference>
<feature type="compositionally biased region" description="Acidic residues" evidence="1">
    <location>
        <begin position="1"/>
        <end position="11"/>
    </location>
</feature>
<proteinExistence type="predicted"/>
<feature type="region of interest" description="Disordered" evidence="1">
    <location>
        <begin position="277"/>
        <end position="304"/>
    </location>
</feature>
<dbReference type="SUPFAM" id="SSF50249">
    <property type="entry name" value="Nucleic acid-binding proteins"/>
    <property type="match status" value="2"/>
</dbReference>
<dbReference type="InterPro" id="IPR036315">
    <property type="entry name" value="BRCA2_hlx_sf"/>
</dbReference>
<dbReference type="STRING" id="1296121.A0A1A5ZXG1"/>
<dbReference type="InterPro" id="IPR015252">
    <property type="entry name" value="BRCA2_hlx"/>
</dbReference>
<feature type="region of interest" description="Disordered" evidence="1">
    <location>
        <begin position="408"/>
        <end position="454"/>
    </location>
</feature>
<dbReference type="CDD" id="cd04493">
    <property type="entry name" value="BRCA2DBD_OB1"/>
    <property type="match status" value="1"/>
</dbReference>
<dbReference type="RefSeq" id="XP_018260336.1">
    <property type="nucleotide sequence ID" value="XM_018410527.1"/>
</dbReference>
<feature type="region of interest" description="Disordered" evidence="1">
    <location>
        <begin position="239"/>
        <end position="258"/>
    </location>
</feature>
<feature type="domain" description="Breast cancer type 2 susceptibility protein helical" evidence="3">
    <location>
        <begin position="596"/>
        <end position="642"/>
    </location>
</feature>
<dbReference type="OrthoDB" id="21095at2759"/>
<feature type="compositionally biased region" description="Basic and acidic residues" evidence="1">
    <location>
        <begin position="139"/>
        <end position="171"/>
    </location>
</feature>
<protein>
    <recommendedName>
        <fullName evidence="7">BRCA2 OB1 domain-containing protein</fullName>
    </recommendedName>
</protein>
<feature type="compositionally biased region" description="Polar residues" evidence="1">
    <location>
        <begin position="366"/>
        <end position="380"/>
    </location>
</feature>
<dbReference type="AlphaFoldDB" id="A0A1A5ZXG1"/>
<feature type="region of interest" description="Disordered" evidence="1">
    <location>
        <begin position="846"/>
        <end position="865"/>
    </location>
</feature>
<feature type="compositionally biased region" description="Low complexity" evidence="1">
    <location>
        <begin position="282"/>
        <end position="293"/>
    </location>
</feature>
<dbReference type="Gene3D" id="2.40.50.140">
    <property type="entry name" value="Nucleic acid-binding proteins"/>
    <property type="match status" value="2"/>
</dbReference>
<feature type="compositionally biased region" description="Polar residues" evidence="1">
    <location>
        <begin position="438"/>
        <end position="451"/>
    </location>
</feature>
<evidence type="ECO:0000259" key="3">
    <source>
        <dbReference type="Pfam" id="PF09169"/>
    </source>
</evidence>
<feature type="domain" description="BRCA2 OB1" evidence="2">
    <location>
        <begin position="649"/>
        <end position="763"/>
    </location>
</feature>
<sequence length="1008" mass="111342">MPLIEEGEFEFDAGPSSSSHLQAPSPSAARTHSPIPDANLPTDFGDLLSGLGADDLDDFGDIDDEDIRNDKSFEEAHPHQSAGFDDGFGGTSIDPAEIPKTVGFATASGNKLRSPSREAVAKANKLWNGQEMAENQFEEENKPAKKPRLSDPSEDELISHEHEHEHEHDDGDAIDFPMDFVGFKTGNSKIVAPPKAESLQRASKMFSEIDQAMTTEDEPPSSSIPTSSFQPAAFQTPTISRNRNTGFSSANRGKPIAQPSLQAMQRAAKIFAEVDEKTEIHPSSSTPQSSSQPVGAGFALASGSNAPRLSQDAMRRAMNVLNGGQSDNSTPSKAPLGSTTSFHTASSRNTMVFIPPPTAAFDESSENGNPSSTSAFTSASGKPAACLDKASRAAVAHLFSDLDTNMATLNRSRPQTPQPPSRAISTPFIRPRPAQGLAQPSTPLRTPTSHPASLAKRPIQIKTPSGPMRRIGLGSTPGQRQVKKAFSTPFKTGTATSYLSQVSVQDPGPSKQREVIHYHSVFDLEPPTGRQNYKAAFLHPQYYSKEDLKDLDIPDDIFAINLETAPDYRFLAEDESYVGPVEALNTLQADGAAFAKANWVENHWSQILWKLAGQVQAKPALFAEKWNWDEVIRQLKYRYEREFGCAERSIIKRIQEHDSPASLPMILIVSAIYPAPVEDKAKPKYALELTDGWYRIKLQIDESLNRAVSKGKIAIGRKLAISGAKLESGNDGKDVLEAYVDSTLTISGNSTCLARWDVKLGKQPQPFIASLSSLSVDGGIICLMDIVIEKIFPIAYMGKGEAPWNEEEEQTRQDEWMNRFEGEKTRLADKMRKELERMEDLASMLAQSAETEENERVSPEPPESLENDYERLLEAKDVTGCLRSMTNHQIIHLAGYANMRIQQEMQEKQFEMEGELATICPKREARDFRIIRFVDAQMGIREPFRVGMLNVWDVKALGEGVLEEGKRYLISNLVPGKTGDWSIKRNRSDKAEVYLHTRRDTRWQPVEE</sequence>
<dbReference type="InterPro" id="IPR012340">
    <property type="entry name" value="NA-bd_OB-fold"/>
</dbReference>
<reference evidence="5" key="2">
    <citation type="submission" date="2013-07" db="EMBL/GenBank/DDBJ databases">
        <authorList>
            <consortium name="The Broad Institute Genome Sequencing Platform"/>
            <person name="Cuomo C."/>
            <person name="Litvintseva A."/>
            <person name="Chen Y."/>
            <person name="Heitman J."/>
            <person name="Sun S."/>
            <person name="Springer D."/>
            <person name="Dromer F."/>
            <person name="Young S.K."/>
            <person name="Zeng Q."/>
            <person name="Gargeya S."/>
            <person name="Fitzgerald M."/>
            <person name="Abouelleil A."/>
            <person name="Alvarado L."/>
            <person name="Berlin A.M."/>
            <person name="Chapman S.B."/>
            <person name="Dewar J."/>
            <person name="Goldberg J."/>
            <person name="Griggs A."/>
            <person name="Gujja S."/>
            <person name="Hansen M."/>
            <person name="Howarth C."/>
            <person name="Imamovic A."/>
            <person name="Larimer J."/>
            <person name="McCowan C."/>
            <person name="Murphy C."/>
            <person name="Pearson M."/>
            <person name="Priest M."/>
            <person name="Roberts A."/>
            <person name="Saif S."/>
            <person name="Shea T."/>
            <person name="Sykes S."/>
            <person name="Wortman J."/>
            <person name="Nusbaum C."/>
            <person name="Birren B."/>
        </authorList>
    </citation>
    <scope>NUCLEOTIDE SEQUENCE</scope>
    <source>
        <strain evidence="5">CBS 10117</strain>
    </source>
</reference>
<dbReference type="PANTHER" id="PTHR11289">
    <property type="entry name" value="BREAST CANCER TYPE 2 SUSCEPTIBILITY PROTEIN BRCA2"/>
    <property type="match status" value="1"/>
</dbReference>
<keyword evidence="6" id="KW-1185">Reference proteome</keyword>
<feature type="compositionally biased region" description="Polar residues" evidence="1">
    <location>
        <begin position="322"/>
        <end position="350"/>
    </location>
</feature>